<accession>A0A2P7QY89</accession>
<gene>
    <name evidence="2" type="ORF">C7I55_00385</name>
</gene>
<feature type="transmembrane region" description="Helical" evidence="1">
    <location>
        <begin position="135"/>
        <end position="160"/>
    </location>
</feature>
<evidence type="ECO:0000313" key="2">
    <source>
        <dbReference type="EMBL" id="PSJ42915.1"/>
    </source>
</evidence>
<name>A0A2P7QY89_9SPHN</name>
<dbReference type="AlphaFoldDB" id="A0A2P7QY89"/>
<evidence type="ECO:0000256" key="1">
    <source>
        <dbReference type="SAM" id="Phobius"/>
    </source>
</evidence>
<reference evidence="2 3" key="1">
    <citation type="submission" date="2018-03" db="EMBL/GenBank/DDBJ databases">
        <title>The draft genome of Sphingosinicella sp. GL-C-18.</title>
        <authorList>
            <person name="Liu L."/>
            <person name="Li L."/>
            <person name="Liang L."/>
            <person name="Zhang X."/>
            <person name="Wang T."/>
        </authorList>
    </citation>
    <scope>NUCLEOTIDE SEQUENCE [LARGE SCALE GENOMIC DNA]</scope>
    <source>
        <strain evidence="2 3">GL-C-18</strain>
    </source>
</reference>
<dbReference type="OrthoDB" id="7560908at2"/>
<keyword evidence="1" id="KW-0812">Transmembrane</keyword>
<dbReference type="Proteomes" id="UP000241167">
    <property type="component" value="Unassembled WGS sequence"/>
</dbReference>
<dbReference type="RefSeq" id="WP_106510933.1">
    <property type="nucleotide sequence ID" value="NZ_PXYI01000001.1"/>
</dbReference>
<keyword evidence="1" id="KW-1133">Transmembrane helix</keyword>
<feature type="transmembrane region" description="Helical" evidence="1">
    <location>
        <begin position="261"/>
        <end position="279"/>
    </location>
</feature>
<feature type="transmembrane region" description="Helical" evidence="1">
    <location>
        <begin position="58"/>
        <end position="79"/>
    </location>
</feature>
<dbReference type="EMBL" id="PXYI01000001">
    <property type="protein sequence ID" value="PSJ42915.1"/>
    <property type="molecule type" value="Genomic_DNA"/>
</dbReference>
<feature type="transmembrane region" description="Helical" evidence="1">
    <location>
        <begin position="172"/>
        <end position="191"/>
    </location>
</feature>
<proteinExistence type="predicted"/>
<keyword evidence="3" id="KW-1185">Reference proteome</keyword>
<comment type="caution">
    <text evidence="2">The sequence shown here is derived from an EMBL/GenBank/DDBJ whole genome shotgun (WGS) entry which is preliminary data.</text>
</comment>
<keyword evidence="1" id="KW-0472">Membrane</keyword>
<organism evidence="2 3">
    <name type="scientific">Allosphingosinicella deserti</name>
    <dbReference type="NCBI Taxonomy" id="2116704"/>
    <lineage>
        <taxon>Bacteria</taxon>
        <taxon>Pseudomonadati</taxon>
        <taxon>Pseudomonadota</taxon>
        <taxon>Alphaproteobacteria</taxon>
        <taxon>Sphingomonadales</taxon>
        <taxon>Sphingomonadaceae</taxon>
        <taxon>Allosphingosinicella</taxon>
    </lineage>
</organism>
<protein>
    <submittedName>
        <fullName evidence="2">Uncharacterized protein</fullName>
    </submittedName>
</protein>
<sequence>MGASDGRRGHLFRLDCRIARNATRAALAGRRDRLNAGFMLVVVLAALHAWFAGRSWQIGAWAALGGGACAGVAAGRLIAARLHFHGTDGLLAALALRPSTGRHYRLAAHGIGVAILATITLIARPSLLIVSLPAYLAGAAVAHLTAMLAPSGAVFAKVRLGWTIRIWLHRPGAGMTAAAAVLLSLVVTGTLSSNARIAIVGIEAVIATLALTSVDHPTVRFMTVAGQGSWRIVAHHGRSMLPFVLLAVPITWLILGPLAAGIVAAACGAMLLLMTMRILAYRLHGRRFADLLVSVFAGMLILTAYMLPPALPVAALAILWHLHRRAAAKTWLLG</sequence>
<feature type="transmembrane region" description="Helical" evidence="1">
    <location>
        <begin position="291"/>
        <end position="322"/>
    </location>
</feature>
<evidence type="ECO:0000313" key="3">
    <source>
        <dbReference type="Proteomes" id="UP000241167"/>
    </source>
</evidence>
<feature type="transmembrane region" description="Helical" evidence="1">
    <location>
        <begin position="106"/>
        <end position="123"/>
    </location>
</feature>
<feature type="transmembrane region" description="Helical" evidence="1">
    <location>
        <begin position="34"/>
        <end position="52"/>
    </location>
</feature>